<dbReference type="AlphaFoldDB" id="A0AAN6PAQ8"/>
<feature type="domain" description="AB hydrolase-1" evidence="4">
    <location>
        <begin position="62"/>
        <end position="232"/>
    </location>
</feature>
<keyword evidence="1 5" id="KW-0378">Hydrolase</keyword>
<keyword evidence="6" id="KW-1185">Reference proteome</keyword>
<comment type="caution">
    <text evidence="5">The sequence shown here is derived from an EMBL/GenBank/DDBJ whole genome shotgun (WGS) entry which is preliminary data.</text>
</comment>
<feature type="signal peptide" evidence="3">
    <location>
        <begin position="1"/>
        <end position="18"/>
    </location>
</feature>
<evidence type="ECO:0000259" key="4">
    <source>
        <dbReference type="Pfam" id="PF00561"/>
    </source>
</evidence>
<evidence type="ECO:0000256" key="1">
    <source>
        <dbReference type="ARBA" id="ARBA00022801"/>
    </source>
</evidence>
<dbReference type="EMBL" id="MU854463">
    <property type="protein sequence ID" value="KAK4034863.1"/>
    <property type="molecule type" value="Genomic_DNA"/>
</dbReference>
<comment type="similarity">
    <text evidence="2">Belongs to the AB hydrolase superfamily. Epoxide hydrolase family.</text>
</comment>
<proteinExistence type="inferred from homology"/>
<gene>
    <name evidence="5" type="ORF">C8A01DRAFT_18415</name>
</gene>
<dbReference type="InterPro" id="IPR000073">
    <property type="entry name" value="AB_hydrolase_1"/>
</dbReference>
<evidence type="ECO:0000313" key="5">
    <source>
        <dbReference type="EMBL" id="KAK4034863.1"/>
    </source>
</evidence>
<dbReference type="Proteomes" id="UP001303115">
    <property type="component" value="Unassembled WGS sequence"/>
</dbReference>
<dbReference type="Pfam" id="PF00561">
    <property type="entry name" value="Abhydrolase_1"/>
    <property type="match status" value="1"/>
</dbReference>
<accession>A0AAN6PAQ8</accession>
<dbReference type="InterPro" id="IPR000639">
    <property type="entry name" value="Epox_hydrolase-like"/>
</dbReference>
<dbReference type="GO" id="GO:0016787">
    <property type="term" value="F:hydrolase activity"/>
    <property type="evidence" value="ECO:0007669"/>
    <property type="project" value="UniProtKB-KW"/>
</dbReference>
<name>A0AAN6PAQ8_9PEZI</name>
<protein>
    <submittedName>
        <fullName evidence="5">Alpha/Beta hydrolase protein</fullName>
    </submittedName>
</protein>
<evidence type="ECO:0000256" key="2">
    <source>
        <dbReference type="ARBA" id="ARBA00038334"/>
    </source>
</evidence>
<dbReference type="InterPro" id="IPR029058">
    <property type="entry name" value="AB_hydrolase_fold"/>
</dbReference>
<evidence type="ECO:0000256" key="3">
    <source>
        <dbReference type="SAM" id="SignalP"/>
    </source>
</evidence>
<evidence type="ECO:0000313" key="6">
    <source>
        <dbReference type="Proteomes" id="UP001303115"/>
    </source>
</evidence>
<sequence length="339" mass="37223">MRLAHFITLLSSAAAALGSPTLAGRQPLSNTTLNNPRLEPLKYTNTSRLRIAYYEAGPASGPPVLLLHGWPYDIHSYTQVAPALASAGYRVIVPYLRGNGPTTFLRRDTFRSGEQAALGADVIDLLDTLHIPRAILAGYDWGGRGANVACALHPDRCAGLVSVNSYQIQDLDHAWQPLDVPIEAGFWYFYYFLTPRGEAALASHPKDIARLVWTRNSPQWNYTEADLDRAAETFENPDYVSIVTHVYRHRLFYAPGDPDYAEAERKLRKLPPITVPAVTLDGLADGNFPATDGTPSAKYFTGPRVHHKVEGAGHNLPQEKPQAFVDAVLEVAKLAKVSA</sequence>
<keyword evidence="3" id="KW-0732">Signal</keyword>
<organism evidence="5 6">
    <name type="scientific">Parachaetomium inaequale</name>
    <dbReference type="NCBI Taxonomy" id="2588326"/>
    <lineage>
        <taxon>Eukaryota</taxon>
        <taxon>Fungi</taxon>
        <taxon>Dikarya</taxon>
        <taxon>Ascomycota</taxon>
        <taxon>Pezizomycotina</taxon>
        <taxon>Sordariomycetes</taxon>
        <taxon>Sordariomycetidae</taxon>
        <taxon>Sordariales</taxon>
        <taxon>Chaetomiaceae</taxon>
        <taxon>Parachaetomium</taxon>
    </lineage>
</organism>
<dbReference type="PANTHER" id="PTHR43329">
    <property type="entry name" value="EPOXIDE HYDROLASE"/>
    <property type="match status" value="1"/>
</dbReference>
<dbReference type="Gene3D" id="3.40.50.1820">
    <property type="entry name" value="alpha/beta hydrolase"/>
    <property type="match status" value="1"/>
</dbReference>
<dbReference type="PRINTS" id="PR00412">
    <property type="entry name" value="EPOXHYDRLASE"/>
</dbReference>
<dbReference type="SUPFAM" id="SSF53474">
    <property type="entry name" value="alpha/beta-Hydrolases"/>
    <property type="match status" value="1"/>
</dbReference>
<reference evidence="6" key="1">
    <citation type="journal article" date="2023" name="Mol. Phylogenet. Evol.">
        <title>Genome-scale phylogeny and comparative genomics of the fungal order Sordariales.</title>
        <authorList>
            <person name="Hensen N."/>
            <person name="Bonometti L."/>
            <person name="Westerberg I."/>
            <person name="Brannstrom I.O."/>
            <person name="Guillou S."/>
            <person name="Cros-Aarteil S."/>
            <person name="Calhoun S."/>
            <person name="Haridas S."/>
            <person name="Kuo A."/>
            <person name="Mondo S."/>
            <person name="Pangilinan J."/>
            <person name="Riley R."/>
            <person name="LaButti K."/>
            <person name="Andreopoulos B."/>
            <person name="Lipzen A."/>
            <person name="Chen C."/>
            <person name="Yan M."/>
            <person name="Daum C."/>
            <person name="Ng V."/>
            <person name="Clum A."/>
            <person name="Steindorff A."/>
            <person name="Ohm R.A."/>
            <person name="Martin F."/>
            <person name="Silar P."/>
            <person name="Natvig D.O."/>
            <person name="Lalanne C."/>
            <person name="Gautier V."/>
            <person name="Ament-Velasquez S.L."/>
            <person name="Kruys A."/>
            <person name="Hutchinson M.I."/>
            <person name="Powell A.J."/>
            <person name="Barry K."/>
            <person name="Miller A.N."/>
            <person name="Grigoriev I.V."/>
            <person name="Debuchy R."/>
            <person name="Gladieux P."/>
            <person name="Hiltunen Thoren M."/>
            <person name="Johannesson H."/>
        </authorList>
    </citation>
    <scope>NUCLEOTIDE SEQUENCE [LARGE SCALE GENOMIC DNA]</scope>
    <source>
        <strain evidence="6">CBS 284.82</strain>
    </source>
</reference>
<feature type="chain" id="PRO_5043001581" evidence="3">
    <location>
        <begin position="19"/>
        <end position="339"/>
    </location>
</feature>